<dbReference type="InterPro" id="IPR005467">
    <property type="entry name" value="His_kinase_dom"/>
</dbReference>
<dbReference type="PANTHER" id="PTHR44936">
    <property type="entry name" value="SENSOR PROTEIN CREC"/>
    <property type="match status" value="1"/>
</dbReference>
<accession>A0A382W1E8</accession>
<dbReference type="InterPro" id="IPR050980">
    <property type="entry name" value="2C_sensor_his_kinase"/>
</dbReference>
<evidence type="ECO:0000256" key="4">
    <source>
        <dbReference type="ARBA" id="ARBA00022741"/>
    </source>
</evidence>
<dbReference type="EC" id="2.7.13.3" evidence="2"/>
<evidence type="ECO:0000256" key="1">
    <source>
        <dbReference type="ARBA" id="ARBA00000085"/>
    </source>
</evidence>
<dbReference type="Gene3D" id="3.30.565.10">
    <property type="entry name" value="Histidine kinase-like ATPase, C-terminal domain"/>
    <property type="match status" value="1"/>
</dbReference>
<dbReference type="InterPro" id="IPR036890">
    <property type="entry name" value="HATPase_C_sf"/>
</dbReference>
<dbReference type="CDD" id="cd00075">
    <property type="entry name" value="HATPase"/>
    <property type="match status" value="1"/>
</dbReference>
<evidence type="ECO:0000256" key="3">
    <source>
        <dbReference type="ARBA" id="ARBA00022679"/>
    </source>
</evidence>
<dbReference type="Pfam" id="PF02518">
    <property type="entry name" value="HATPase_c"/>
    <property type="match status" value="1"/>
</dbReference>
<keyword evidence="3" id="KW-0808">Transferase</keyword>
<comment type="catalytic activity">
    <reaction evidence="1">
        <text>ATP + protein L-histidine = ADP + protein N-phospho-L-histidine.</text>
        <dbReference type="EC" id="2.7.13.3"/>
    </reaction>
</comment>
<protein>
    <recommendedName>
        <fullName evidence="2">histidine kinase</fullName>
        <ecNumber evidence="2">2.7.13.3</ecNumber>
    </recommendedName>
</protein>
<dbReference type="PROSITE" id="PS50109">
    <property type="entry name" value="HIS_KIN"/>
    <property type="match status" value="1"/>
</dbReference>
<dbReference type="AlphaFoldDB" id="A0A382W1E8"/>
<sequence>SMVPLKKDDFFENVKLNDLITEITESYKEISNKSFLIKSENNKYDPVVRRKAELTYGLRNFIGNASKFSKSLVEIKIESNNEITQIKVCDDGPGFPEDVKNFLGEPYIHSKNQTIDSKSGLGLGTFIGKTLLERMKANVNFGKCPNIKGAMVTIEWQTKNLTSI</sequence>
<evidence type="ECO:0000259" key="7">
    <source>
        <dbReference type="PROSITE" id="PS50109"/>
    </source>
</evidence>
<dbReference type="GO" id="GO:0005524">
    <property type="term" value="F:ATP binding"/>
    <property type="evidence" value="ECO:0007669"/>
    <property type="project" value="UniProtKB-KW"/>
</dbReference>
<evidence type="ECO:0000256" key="2">
    <source>
        <dbReference type="ARBA" id="ARBA00012438"/>
    </source>
</evidence>
<dbReference type="InterPro" id="IPR003594">
    <property type="entry name" value="HATPase_dom"/>
</dbReference>
<organism evidence="8">
    <name type="scientific">marine metagenome</name>
    <dbReference type="NCBI Taxonomy" id="408172"/>
    <lineage>
        <taxon>unclassified sequences</taxon>
        <taxon>metagenomes</taxon>
        <taxon>ecological metagenomes</taxon>
    </lineage>
</organism>
<dbReference type="GO" id="GO:0005886">
    <property type="term" value="C:plasma membrane"/>
    <property type="evidence" value="ECO:0007669"/>
    <property type="project" value="TreeGrafter"/>
</dbReference>
<keyword evidence="6" id="KW-0067">ATP-binding</keyword>
<dbReference type="EMBL" id="UINC01156215">
    <property type="protein sequence ID" value="SVD52504.1"/>
    <property type="molecule type" value="Genomic_DNA"/>
</dbReference>
<keyword evidence="5" id="KW-0418">Kinase</keyword>
<reference evidence="8" key="1">
    <citation type="submission" date="2018-05" db="EMBL/GenBank/DDBJ databases">
        <authorList>
            <person name="Lanie J.A."/>
            <person name="Ng W.-L."/>
            <person name="Kazmierczak K.M."/>
            <person name="Andrzejewski T.M."/>
            <person name="Davidsen T.M."/>
            <person name="Wayne K.J."/>
            <person name="Tettelin H."/>
            <person name="Glass J.I."/>
            <person name="Rusch D."/>
            <person name="Podicherti R."/>
            <person name="Tsui H.-C.T."/>
            <person name="Winkler M.E."/>
        </authorList>
    </citation>
    <scope>NUCLEOTIDE SEQUENCE</scope>
</reference>
<dbReference type="GO" id="GO:0000155">
    <property type="term" value="F:phosphorelay sensor kinase activity"/>
    <property type="evidence" value="ECO:0007669"/>
    <property type="project" value="TreeGrafter"/>
</dbReference>
<proteinExistence type="predicted"/>
<evidence type="ECO:0000256" key="5">
    <source>
        <dbReference type="ARBA" id="ARBA00022777"/>
    </source>
</evidence>
<evidence type="ECO:0000313" key="8">
    <source>
        <dbReference type="EMBL" id="SVD52504.1"/>
    </source>
</evidence>
<gene>
    <name evidence="8" type="ORF">METZ01_LOCUS405358</name>
</gene>
<feature type="domain" description="Histidine kinase" evidence="7">
    <location>
        <begin position="1"/>
        <end position="160"/>
    </location>
</feature>
<dbReference type="SMART" id="SM00387">
    <property type="entry name" value="HATPase_c"/>
    <property type="match status" value="1"/>
</dbReference>
<evidence type="ECO:0000256" key="6">
    <source>
        <dbReference type="ARBA" id="ARBA00022840"/>
    </source>
</evidence>
<feature type="non-terminal residue" evidence="8">
    <location>
        <position position="1"/>
    </location>
</feature>
<dbReference type="PANTHER" id="PTHR44936:SF10">
    <property type="entry name" value="SENSOR PROTEIN RSTB"/>
    <property type="match status" value="1"/>
</dbReference>
<name>A0A382W1E8_9ZZZZ</name>
<keyword evidence="4" id="KW-0547">Nucleotide-binding</keyword>
<dbReference type="SUPFAM" id="SSF55874">
    <property type="entry name" value="ATPase domain of HSP90 chaperone/DNA topoisomerase II/histidine kinase"/>
    <property type="match status" value="1"/>
</dbReference>